<evidence type="ECO:0000313" key="2">
    <source>
        <dbReference type="Proteomes" id="UP000830055"/>
    </source>
</evidence>
<keyword evidence="2" id="KW-1185">Reference proteome</keyword>
<protein>
    <recommendedName>
        <fullName evidence="3">DUF1820 family protein</fullName>
    </recommendedName>
</protein>
<organism evidence="1 2">
    <name type="scientific">Desulfofustis limnaeus</name>
    <dbReference type="NCBI Taxonomy" id="2740163"/>
    <lineage>
        <taxon>Bacteria</taxon>
        <taxon>Pseudomonadati</taxon>
        <taxon>Thermodesulfobacteriota</taxon>
        <taxon>Desulfobulbia</taxon>
        <taxon>Desulfobulbales</taxon>
        <taxon>Desulfocapsaceae</taxon>
        <taxon>Desulfofustis</taxon>
    </lineage>
</organism>
<dbReference type="EMBL" id="AP025516">
    <property type="protein sequence ID" value="BDD88795.1"/>
    <property type="molecule type" value="Genomic_DNA"/>
</dbReference>
<sequence length="103" mass="12041">MSIFRIHFTWQEKTYTLKARSLDMTHPYFVAIMDLVLPAESHVLINPADDEIRKKFGSVRQLMLPFQSVSLIEEYTEDPDYRENDKAPAKAEVVFSDRFGKKT</sequence>
<accession>A0ABM7WCR9</accession>
<reference evidence="1 2" key="1">
    <citation type="submission" date="2022-01" db="EMBL/GenBank/DDBJ databases">
        <title>Desulfofustis limnae sp. nov., a novel mesophilic sulfate-reducing bacterium isolated from marsh soil.</title>
        <authorList>
            <person name="Watanabe M."/>
            <person name="Takahashi A."/>
            <person name="Kojima H."/>
            <person name="Fukui M."/>
        </authorList>
    </citation>
    <scope>NUCLEOTIDE SEQUENCE [LARGE SCALE GENOMIC DNA]</scope>
    <source>
        <strain evidence="1 2">PPLL</strain>
    </source>
</reference>
<dbReference type="InterPro" id="IPR014949">
    <property type="entry name" value="DUF1820"/>
</dbReference>
<evidence type="ECO:0008006" key="3">
    <source>
        <dbReference type="Google" id="ProtNLM"/>
    </source>
</evidence>
<dbReference type="RefSeq" id="WP_284152130.1">
    <property type="nucleotide sequence ID" value="NZ_AP025516.1"/>
</dbReference>
<dbReference type="Proteomes" id="UP000830055">
    <property type="component" value="Chromosome"/>
</dbReference>
<name>A0ABM7WCR9_9BACT</name>
<gene>
    <name evidence="1" type="ORF">DPPLL_31600</name>
</gene>
<proteinExistence type="predicted"/>
<dbReference type="Pfam" id="PF08850">
    <property type="entry name" value="DUF1820"/>
    <property type="match status" value="1"/>
</dbReference>
<evidence type="ECO:0000313" key="1">
    <source>
        <dbReference type="EMBL" id="BDD88795.1"/>
    </source>
</evidence>